<proteinExistence type="predicted"/>
<reference evidence="2" key="1">
    <citation type="journal article" date="2014" name="Int. J. Syst. Evol. Microbiol.">
        <title>Complete genome sequence of Corynebacterium casei LMG S-19264T (=DSM 44701T), isolated from a smear-ripened cheese.</title>
        <authorList>
            <consortium name="US DOE Joint Genome Institute (JGI-PGF)"/>
            <person name="Walter F."/>
            <person name="Albersmeier A."/>
            <person name="Kalinowski J."/>
            <person name="Ruckert C."/>
        </authorList>
    </citation>
    <scope>NUCLEOTIDE SEQUENCE</scope>
    <source>
        <strain evidence="2">JCM 3035</strain>
    </source>
</reference>
<dbReference type="AlphaFoldDB" id="A0A917R1Y8"/>
<evidence type="ECO:0000259" key="1">
    <source>
        <dbReference type="Pfam" id="PF00723"/>
    </source>
</evidence>
<organism evidence="2 3">
    <name type="scientific">Streptomyces flaveus</name>
    <dbReference type="NCBI Taxonomy" id="66370"/>
    <lineage>
        <taxon>Bacteria</taxon>
        <taxon>Bacillati</taxon>
        <taxon>Actinomycetota</taxon>
        <taxon>Actinomycetes</taxon>
        <taxon>Kitasatosporales</taxon>
        <taxon>Streptomycetaceae</taxon>
        <taxon>Streptomyces</taxon>
        <taxon>Streptomyces aurantiacus group</taxon>
    </lineage>
</organism>
<dbReference type="InterPro" id="IPR011613">
    <property type="entry name" value="GH15-like"/>
</dbReference>
<sequence>MFLRQQFLYSLAVHTLGRTAKTFVLDWSPSRLPSSPCGDTTELLAETQEFWQQWTVKFTYQGPWRETVLRSLITLKALIDVGLLSEEWDPVAHRQLGNTPQAFSHVGLVNTAFALHGTRNEARRRQGSP</sequence>
<keyword evidence="3" id="KW-1185">Reference proteome</keyword>
<protein>
    <recommendedName>
        <fullName evidence="1">GH15-like domain-containing protein</fullName>
    </recommendedName>
</protein>
<dbReference type="EMBL" id="BMPQ01000014">
    <property type="protein sequence ID" value="GGK84653.1"/>
    <property type="molecule type" value="Genomic_DNA"/>
</dbReference>
<dbReference type="SUPFAM" id="SSF48208">
    <property type="entry name" value="Six-hairpin glycosidases"/>
    <property type="match status" value="1"/>
</dbReference>
<dbReference type="InterPro" id="IPR008928">
    <property type="entry name" value="6-hairpin_glycosidase_sf"/>
</dbReference>
<feature type="domain" description="GH15-like" evidence="1">
    <location>
        <begin position="80"/>
        <end position="112"/>
    </location>
</feature>
<reference evidence="2" key="2">
    <citation type="submission" date="2020-09" db="EMBL/GenBank/DDBJ databases">
        <authorList>
            <person name="Sun Q."/>
            <person name="Ohkuma M."/>
        </authorList>
    </citation>
    <scope>NUCLEOTIDE SEQUENCE</scope>
    <source>
        <strain evidence="2">JCM 3035</strain>
    </source>
</reference>
<dbReference type="Pfam" id="PF00723">
    <property type="entry name" value="Glyco_hydro_15"/>
    <property type="match status" value="1"/>
</dbReference>
<name>A0A917R1Y8_9ACTN</name>
<evidence type="ECO:0000313" key="2">
    <source>
        <dbReference type="EMBL" id="GGK84653.1"/>
    </source>
</evidence>
<accession>A0A917R1Y8</accession>
<comment type="caution">
    <text evidence="2">The sequence shown here is derived from an EMBL/GenBank/DDBJ whole genome shotgun (WGS) entry which is preliminary data.</text>
</comment>
<gene>
    <name evidence="2" type="ORF">GCM10010094_52290</name>
</gene>
<evidence type="ECO:0000313" key="3">
    <source>
        <dbReference type="Proteomes" id="UP000637788"/>
    </source>
</evidence>
<dbReference type="GO" id="GO:0005975">
    <property type="term" value="P:carbohydrate metabolic process"/>
    <property type="evidence" value="ECO:0007669"/>
    <property type="project" value="InterPro"/>
</dbReference>
<dbReference type="Proteomes" id="UP000637788">
    <property type="component" value="Unassembled WGS sequence"/>
</dbReference>